<evidence type="ECO:0000313" key="7">
    <source>
        <dbReference type="Proteomes" id="UP000286288"/>
    </source>
</evidence>
<organism evidence="6 7">
    <name type="scientific">Enterococcus casseliflavus</name>
    <name type="common">Enterococcus flavescens</name>
    <dbReference type="NCBI Taxonomy" id="37734"/>
    <lineage>
        <taxon>Bacteria</taxon>
        <taxon>Bacillati</taxon>
        <taxon>Bacillota</taxon>
        <taxon>Bacilli</taxon>
        <taxon>Lactobacillales</taxon>
        <taxon>Enterococcaceae</taxon>
        <taxon>Enterococcus</taxon>
    </lineage>
</organism>
<keyword evidence="1" id="KW-0808">Transferase</keyword>
<keyword evidence="4" id="KW-0472">Membrane</keyword>
<dbReference type="InterPro" id="IPR036890">
    <property type="entry name" value="HATPase_C_sf"/>
</dbReference>
<dbReference type="SUPFAM" id="SSF55874">
    <property type="entry name" value="ATPase domain of HSP90 chaperone/DNA topoisomerase II/histidine kinase"/>
    <property type="match status" value="1"/>
</dbReference>
<dbReference type="Gene3D" id="6.10.340.10">
    <property type="match status" value="1"/>
</dbReference>
<evidence type="ECO:0000256" key="4">
    <source>
        <dbReference type="SAM" id="Phobius"/>
    </source>
</evidence>
<comment type="caution">
    <text evidence="6">The sequence shown here is derived from an EMBL/GenBank/DDBJ whole genome shotgun (WGS) entry which is preliminary data.</text>
</comment>
<dbReference type="PANTHER" id="PTHR34220:SF7">
    <property type="entry name" value="SENSOR HISTIDINE KINASE YPDA"/>
    <property type="match status" value="1"/>
</dbReference>
<dbReference type="GO" id="GO:0016020">
    <property type="term" value="C:membrane"/>
    <property type="evidence" value="ECO:0007669"/>
    <property type="project" value="InterPro"/>
</dbReference>
<evidence type="ECO:0000313" key="6">
    <source>
        <dbReference type="EMBL" id="RHK07880.1"/>
    </source>
</evidence>
<dbReference type="InterPro" id="IPR005467">
    <property type="entry name" value="His_kinase_dom"/>
</dbReference>
<name>A0A415EX60_ENTCA</name>
<keyword evidence="3" id="KW-0902">Two-component regulatory system</keyword>
<feature type="transmembrane region" description="Helical" evidence="4">
    <location>
        <begin position="290"/>
        <end position="312"/>
    </location>
</feature>
<dbReference type="GO" id="GO:0000155">
    <property type="term" value="F:phosphorelay sensor kinase activity"/>
    <property type="evidence" value="ECO:0007669"/>
    <property type="project" value="InterPro"/>
</dbReference>
<dbReference type="Pfam" id="PF06580">
    <property type="entry name" value="His_kinase"/>
    <property type="match status" value="1"/>
</dbReference>
<protein>
    <submittedName>
        <fullName evidence="6">Sensor histidine kinase</fullName>
    </submittedName>
</protein>
<keyword evidence="2 6" id="KW-0418">Kinase</keyword>
<dbReference type="PANTHER" id="PTHR34220">
    <property type="entry name" value="SENSOR HISTIDINE KINASE YPDA"/>
    <property type="match status" value="1"/>
</dbReference>
<feature type="domain" description="Histidine kinase" evidence="5">
    <location>
        <begin position="482"/>
        <end position="591"/>
    </location>
</feature>
<dbReference type="Gene3D" id="3.30.565.10">
    <property type="entry name" value="Histidine kinase-like ATPase, C-terminal domain"/>
    <property type="match status" value="1"/>
</dbReference>
<gene>
    <name evidence="6" type="ORF">DW084_01755</name>
</gene>
<evidence type="ECO:0000256" key="3">
    <source>
        <dbReference type="ARBA" id="ARBA00023012"/>
    </source>
</evidence>
<dbReference type="InterPro" id="IPR050640">
    <property type="entry name" value="Bact_2-comp_sensor_kinase"/>
</dbReference>
<keyword evidence="4" id="KW-1133">Transmembrane helix</keyword>
<dbReference type="Proteomes" id="UP000286288">
    <property type="component" value="Unassembled WGS sequence"/>
</dbReference>
<dbReference type="SMART" id="SM00387">
    <property type="entry name" value="HATPase_c"/>
    <property type="match status" value="1"/>
</dbReference>
<sequence length="598" mass="68439">MKRISHLSLFRRLSQFSIRRQLFILYLPVVFLSTVTIGLLLVYDSTKQLTGNYQHLAELNAQRVKSVLFDTTNTLTNTASSLSNDTHLRQLLTANYLDDQEAIVDINSYDQLDEIRNLQTSIAKLTIYTTNQTIPNYKYFQQADDTIQATAWYQRALKQPDAFLMTMPEDYKANRLSLYKTLPLPLSKETAVLEIQVDYNYLSNRLRNSSYELELQLNDDVIFYSDKINQVGEPGQLTALSEPQTSAAFLKNDGTKVMLTKSTLPMSNKEDIITIYSADTNAYSNLRANLIRWSTIVLVILITTFIIVFLFARFFTKRISQLQQAVYFASIEDYDFFQNISGEDEISQISLDFHKIIQRIKKKEEEIYRSRLAQQELLTQQQQMEFNILAGQINPHFLFNTLETIRMMALTSGNSDVVYAIKLLAKSMRYTLEAHGTKRTSLEESLDAVHVYVKIQRMRFGDRVNFSYSVSNEIDQKEVQILPLLIQPLVENAISHGLEGITYPGFVRLTITKDGHDLVIVVQDNGSGIPPEKLERLQQKIKTPSTHAKKNIGLANVNHRVKMFYGPEYGLTIESVLGSGTQVTLRIHDLSQDSFSPH</sequence>
<evidence type="ECO:0000259" key="5">
    <source>
        <dbReference type="PROSITE" id="PS50109"/>
    </source>
</evidence>
<dbReference type="InterPro" id="IPR010559">
    <property type="entry name" value="Sig_transdc_His_kin_internal"/>
</dbReference>
<keyword evidence="4" id="KW-0812">Transmembrane</keyword>
<feature type="transmembrane region" description="Helical" evidence="4">
    <location>
        <begin position="21"/>
        <end position="43"/>
    </location>
</feature>
<dbReference type="EMBL" id="QRMZ01000002">
    <property type="protein sequence ID" value="RHK07880.1"/>
    <property type="molecule type" value="Genomic_DNA"/>
</dbReference>
<dbReference type="InterPro" id="IPR003594">
    <property type="entry name" value="HATPase_dom"/>
</dbReference>
<reference evidence="6 7" key="1">
    <citation type="submission" date="2018-08" db="EMBL/GenBank/DDBJ databases">
        <title>A genome reference for cultivated species of the human gut microbiota.</title>
        <authorList>
            <person name="Zou Y."/>
            <person name="Xue W."/>
            <person name="Luo G."/>
        </authorList>
    </citation>
    <scope>NUCLEOTIDE SEQUENCE [LARGE SCALE GENOMIC DNA]</scope>
    <source>
        <strain evidence="6 7">AF48-16</strain>
    </source>
</reference>
<evidence type="ECO:0000256" key="2">
    <source>
        <dbReference type="ARBA" id="ARBA00022777"/>
    </source>
</evidence>
<proteinExistence type="predicted"/>
<dbReference type="AlphaFoldDB" id="A0A415EX60"/>
<dbReference type="PROSITE" id="PS50109">
    <property type="entry name" value="HIS_KIN"/>
    <property type="match status" value="1"/>
</dbReference>
<evidence type="ECO:0000256" key="1">
    <source>
        <dbReference type="ARBA" id="ARBA00022679"/>
    </source>
</evidence>
<dbReference type="Pfam" id="PF02518">
    <property type="entry name" value="HATPase_c"/>
    <property type="match status" value="1"/>
</dbReference>
<accession>A0A415EX60</accession>